<dbReference type="PROSITE" id="PS00606">
    <property type="entry name" value="KS3_1"/>
    <property type="match status" value="1"/>
</dbReference>
<dbReference type="GO" id="GO:0004312">
    <property type="term" value="F:fatty acid synthase activity"/>
    <property type="evidence" value="ECO:0007669"/>
    <property type="project" value="TreeGrafter"/>
</dbReference>
<dbReference type="InterPro" id="IPR014030">
    <property type="entry name" value="Ketoacyl_synth_N"/>
</dbReference>
<dbReference type="InterPro" id="IPR016039">
    <property type="entry name" value="Thiolase-like"/>
</dbReference>
<dbReference type="Gene3D" id="1.10.1200.10">
    <property type="entry name" value="ACP-like"/>
    <property type="match status" value="1"/>
</dbReference>
<evidence type="ECO:0000256" key="14">
    <source>
        <dbReference type="ARBA" id="ARBA00052745"/>
    </source>
</evidence>
<dbReference type="SUPFAM" id="SSF53901">
    <property type="entry name" value="Thiolase-like"/>
    <property type="match status" value="1"/>
</dbReference>
<feature type="domain" description="Carrier" evidence="21">
    <location>
        <begin position="1393"/>
        <end position="1468"/>
    </location>
</feature>
<evidence type="ECO:0000256" key="19">
    <source>
        <dbReference type="ARBA" id="ARBA00078169"/>
    </source>
</evidence>
<keyword evidence="9" id="KW-0443">Lipid metabolism</keyword>
<dbReference type="Gene3D" id="3.40.366.10">
    <property type="entry name" value="Malonyl-Coenzyme A Acyl Carrier Protein, domain 2"/>
    <property type="match status" value="1"/>
</dbReference>
<comment type="caution">
    <text evidence="23">The sequence shown here is derived from an EMBL/GenBank/DDBJ whole genome shotgun (WGS) entry which is preliminary data.</text>
</comment>
<evidence type="ECO:0000256" key="9">
    <source>
        <dbReference type="ARBA" id="ARBA00023098"/>
    </source>
</evidence>
<comment type="function">
    <text evidence="15">Part of the PpsABCDE complex involved in the biosynthesis of the lipid core common to phthiocerols and phenolphthiocerols by successive additions of malonyl-CoA or methylmalonyl-CoA extender units. PpsA can accept as substrate the activated forms of either icosanoyl (C20), docosanoyl (C22) or lignoceroyl (C24) groups from FadD26, or a (4-hydroxyphenyl)-C17 or (4-hydroxyphenyl)-C19 fatty acyl from FadD29. PpsA initiates the biosynthesis and extends its substrate using a malonyl-CoA extender unit. The PpsB and PpsC proteins add the second and third malonyl-CoA extender units. PpsD adds an (R)-methylmalonyl unit and PpsE adds a second (R)-methylmalonyl unit. The incorporation of the methylmalonyl units results in formation of two branched methyl groups in the elongated product.</text>
</comment>
<dbReference type="InterPro" id="IPR020841">
    <property type="entry name" value="PKS_Beta-ketoAc_synthase_dom"/>
</dbReference>
<dbReference type="SMART" id="SM00827">
    <property type="entry name" value="PKS_AT"/>
    <property type="match status" value="1"/>
</dbReference>
<dbReference type="GO" id="GO:0031177">
    <property type="term" value="F:phosphopantetheine binding"/>
    <property type="evidence" value="ECO:0007669"/>
    <property type="project" value="InterPro"/>
</dbReference>
<protein>
    <recommendedName>
        <fullName evidence="17">Phenolphthiocerol/phthiocerol polyketide synthase subunit E</fullName>
        <ecNumber evidence="16">2.3.1.292</ecNumber>
    </recommendedName>
    <alternativeName>
        <fullName evidence="19">(Phenol)carboxyphthiodiolenone synthase subunit E</fullName>
    </alternativeName>
    <alternativeName>
        <fullName evidence="20">Beta-ketoacyl-acyl-carrier-protein synthase I</fullName>
    </alternativeName>
    <alternativeName>
        <fullName evidence="18">Phthiocerol synthesis polyketide synthase type I PpsE</fullName>
    </alternativeName>
</protein>
<comment type="cofactor">
    <cofactor evidence="2">
        <name>pantetheine 4'-phosphate</name>
        <dbReference type="ChEBI" id="CHEBI:47942"/>
    </cofactor>
</comment>
<evidence type="ECO:0000256" key="12">
    <source>
        <dbReference type="ARBA" id="ARBA00051971"/>
    </source>
</evidence>
<proteinExistence type="predicted"/>
<dbReference type="Proteomes" id="UP000582837">
    <property type="component" value="Unassembled WGS sequence"/>
</dbReference>
<evidence type="ECO:0000256" key="3">
    <source>
        <dbReference type="ARBA" id="ARBA00022450"/>
    </source>
</evidence>
<keyword evidence="6" id="KW-0276">Fatty acid metabolism</keyword>
<dbReference type="SMART" id="SM00825">
    <property type="entry name" value="PKS_KS"/>
    <property type="match status" value="1"/>
</dbReference>
<gene>
    <name evidence="23" type="ORF">HNQ61_003861</name>
</gene>
<dbReference type="SUPFAM" id="SSF55048">
    <property type="entry name" value="Probable ACP-binding domain of malonyl-CoA ACP transacylase"/>
    <property type="match status" value="1"/>
</dbReference>
<comment type="cofactor">
    <cofactor evidence="1">
        <name>NADP(+)</name>
        <dbReference type="ChEBI" id="CHEBI:58349"/>
    </cofactor>
</comment>
<comment type="catalytic activity">
    <reaction evidence="13">
        <text>docosanoyl-[(phenol)carboxyphthiodiolenone synthase] + 2 (S)-methylmalonyl-CoA + 3 malonyl-CoA + 5 NADPH + 10 H(+) = C34-carboxyphthiodiolenone-[(phenol)carboxyphthiodiolenone synthase] + 5 CO2 + 5 NADP(+) + 5 CoA + 2 H2O</text>
        <dbReference type="Rhea" id="RHEA:57752"/>
        <dbReference type="Rhea" id="RHEA-COMP:14987"/>
        <dbReference type="Rhea" id="RHEA-COMP:14988"/>
        <dbReference type="ChEBI" id="CHEBI:15377"/>
        <dbReference type="ChEBI" id="CHEBI:15378"/>
        <dbReference type="ChEBI" id="CHEBI:16526"/>
        <dbReference type="ChEBI" id="CHEBI:57287"/>
        <dbReference type="ChEBI" id="CHEBI:57327"/>
        <dbReference type="ChEBI" id="CHEBI:57384"/>
        <dbReference type="ChEBI" id="CHEBI:57783"/>
        <dbReference type="ChEBI" id="CHEBI:58349"/>
        <dbReference type="ChEBI" id="CHEBI:142237"/>
        <dbReference type="ChEBI" id="CHEBI:142238"/>
        <dbReference type="EC" id="2.3.1.292"/>
    </reaction>
</comment>
<evidence type="ECO:0000256" key="8">
    <source>
        <dbReference type="ARBA" id="ARBA00023002"/>
    </source>
</evidence>
<dbReference type="Gene3D" id="3.30.70.250">
    <property type="entry name" value="Malonyl-CoA ACP transacylase, ACP-binding"/>
    <property type="match status" value="1"/>
</dbReference>
<dbReference type="InterPro" id="IPR009081">
    <property type="entry name" value="PP-bd_ACP"/>
</dbReference>
<evidence type="ECO:0000259" key="22">
    <source>
        <dbReference type="PROSITE" id="PS52004"/>
    </source>
</evidence>
<keyword evidence="24" id="KW-1185">Reference proteome</keyword>
<dbReference type="Gene3D" id="3.30.70.3290">
    <property type="match status" value="1"/>
</dbReference>
<name>A0A841H2X4_9BACT</name>
<evidence type="ECO:0000256" key="6">
    <source>
        <dbReference type="ARBA" id="ARBA00022832"/>
    </source>
</evidence>
<evidence type="ECO:0000256" key="15">
    <source>
        <dbReference type="ARBA" id="ARBA00058455"/>
    </source>
</evidence>
<accession>A0A841H2X4</accession>
<dbReference type="GO" id="GO:0016491">
    <property type="term" value="F:oxidoreductase activity"/>
    <property type="evidence" value="ECO:0007669"/>
    <property type="project" value="UniProtKB-KW"/>
</dbReference>
<comment type="catalytic activity">
    <reaction evidence="12">
        <text>19-(4-hydroxyphenyl)nonadecanoyl-[(phenol)carboxyphthiodiolenone synthase] + 2 (S)-methylmalonyl-CoA + 3 malonyl-CoA + 5 NADPH + 10 H(+) = C37-(phenol)carboxyphthiodiolenone-[(phenol)carboxyphthiodiolenone synthase] + 5 CO2 + 5 NADP(+) + 5 CoA + 2 H2O</text>
        <dbReference type="Rhea" id="RHEA:57760"/>
        <dbReference type="Rhea" id="RHEA-COMP:14273"/>
        <dbReference type="Rhea" id="RHEA-COMP:14990"/>
        <dbReference type="ChEBI" id="CHEBI:15377"/>
        <dbReference type="ChEBI" id="CHEBI:15378"/>
        <dbReference type="ChEBI" id="CHEBI:16526"/>
        <dbReference type="ChEBI" id="CHEBI:57287"/>
        <dbReference type="ChEBI" id="CHEBI:57327"/>
        <dbReference type="ChEBI" id="CHEBI:57384"/>
        <dbReference type="ChEBI" id="CHEBI:57783"/>
        <dbReference type="ChEBI" id="CHEBI:58349"/>
        <dbReference type="ChEBI" id="CHEBI:133301"/>
        <dbReference type="ChEBI" id="CHEBI:142260"/>
        <dbReference type="EC" id="2.3.1.292"/>
    </reaction>
</comment>
<dbReference type="GO" id="GO:0004315">
    <property type="term" value="F:3-oxoacyl-[acyl-carrier-protein] synthase activity"/>
    <property type="evidence" value="ECO:0007669"/>
    <property type="project" value="InterPro"/>
</dbReference>
<dbReference type="FunFam" id="1.10.1200.10:FF:000005">
    <property type="entry name" value="Nonribosomal peptide synthetase 1"/>
    <property type="match status" value="1"/>
</dbReference>
<dbReference type="InterPro" id="IPR020806">
    <property type="entry name" value="PKS_PP-bd"/>
</dbReference>
<comment type="catalytic activity">
    <reaction evidence="11">
        <text>17-(4-hydroxyphenyl)heptadecanoyl-[(phenol)carboxyphthiodiolenone synthase] + 2 (S)-methylmalonyl-CoA + 3 malonyl-CoA + 5 NADPH + 10 H(+) = C35-(phenol)carboxyphthiodiolenone-[(phenol)carboxyphthiodiolenone synthase] + 5 CO2 + 5 NADP(+) + 5 CoA + 2 H2O</text>
        <dbReference type="Rhea" id="RHEA:57756"/>
        <dbReference type="Rhea" id="RHEA-COMP:14272"/>
        <dbReference type="Rhea" id="RHEA-COMP:14989"/>
        <dbReference type="ChEBI" id="CHEBI:15377"/>
        <dbReference type="ChEBI" id="CHEBI:15378"/>
        <dbReference type="ChEBI" id="CHEBI:16526"/>
        <dbReference type="ChEBI" id="CHEBI:57287"/>
        <dbReference type="ChEBI" id="CHEBI:57327"/>
        <dbReference type="ChEBI" id="CHEBI:57384"/>
        <dbReference type="ChEBI" id="CHEBI:57783"/>
        <dbReference type="ChEBI" id="CHEBI:58349"/>
        <dbReference type="ChEBI" id="CHEBI:133300"/>
        <dbReference type="ChEBI" id="CHEBI:142259"/>
        <dbReference type="EC" id="2.3.1.292"/>
    </reaction>
</comment>
<dbReference type="InterPro" id="IPR006162">
    <property type="entry name" value="Ppantetheine_attach_site"/>
</dbReference>
<dbReference type="InterPro" id="IPR014043">
    <property type="entry name" value="Acyl_transferase_dom"/>
</dbReference>
<keyword evidence="5 23" id="KW-0808">Transferase</keyword>
<evidence type="ECO:0000256" key="13">
    <source>
        <dbReference type="ARBA" id="ARBA00052119"/>
    </source>
</evidence>
<dbReference type="GO" id="GO:0034081">
    <property type="term" value="C:polyketide synthase complex"/>
    <property type="evidence" value="ECO:0007669"/>
    <property type="project" value="UniProtKB-ARBA"/>
</dbReference>
<dbReference type="InterPro" id="IPR016036">
    <property type="entry name" value="Malonyl_transacylase_ACP-bd"/>
</dbReference>
<dbReference type="Pfam" id="PF22621">
    <property type="entry name" value="CurL-like_PKS_C"/>
    <property type="match status" value="1"/>
</dbReference>
<evidence type="ECO:0000256" key="1">
    <source>
        <dbReference type="ARBA" id="ARBA00001937"/>
    </source>
</evidence>
<dbReference type="PANTHER" id="PTHR43775">
    <property type="entry name" value="FATTY ACID SYNTHASE"/>
    <property type="match status" value="1"/>
</dbReference>
<dbReference type="GO" id="GO:0006633">
    <property type="term" value="P:fatty acid biosynthetic process"/>
    <property type="evidence" value="ECO:0007669"/>
    <property type="project" value="InterPro"/>
</dbReference>
<dbReference type="Pfam" id="PF00109">
    <property type="entry name" value="ketoacyl-synt"/>
    <property type="match status" value="1"/>
</dbReference>
<dbReference type="RefSeq" id="WP_170032157.1">
    <property type="nucleotide sequence ID" value="NZ_JABDTL010000001.1"/>
</dbReference>
<evidence type="ECO:0000256" key="16">
    <source>
        <dbReference type="ARBA" id="ARBA00066974"/>
    </source>
</evidence>
<dbReference type="InterPro" id="IPR036736">
    <property type="entry name" value="ACP-like_sf"/>
</dbReference>
<dbReference type="InterPro" id="IPR001227">
    <property type="entry name" value="Ac_transferase_dom_sf"/>
</dbReference>
<sequence length="1487" mass="157729">MSEHEQRRIDGEDSLMADRDGEAHGEFDVAVIGMSGRFPGADSVDEFWDNLRDGVEGITHFTDDELRAAGVPEAHLAHPDYVRSIGRLRDVQHFDAGFFGYSPREAEILEPSHRLFLECAWEAMENAGYAPEHVRGRVGVYAGAGAPMYVEQHVRNNPALMGSVGHFQANLASGKDFIATRTAYKLNLRGPALTVQTACSTSLVAIHLAAQSLLSGESDMALAGGATVLIPQDGGYLYSHGGISSPDGHCRAFDEQSAGTLSGSGVGVVVLKRLADALADGDPVRAVIRGSAINNDGSAKVAFTAPGVEGQSSAIREALSAADVDPSSITYVETHGTGTELGDTIEIAALTRAYRTATEECGFCALGAAKTSVGHLDTAAGVTGLIKTVLSLEHAQIPATLHFTKPNPRIDFAGSPFFVCNELRDWQPAPGHPRRAGVSSFGIGGTNAHVIMEEAPPRELSGPSRPWQLLTVSARSPRALDAATDRLAEHLEANPDQPLADVAFTLREGRRAFSHRRTLVVHEGENAAALLRERLPDRVASGVAESGSRSVAFLFPGLGDQYPGMARGLYEAEPGFRAEVDRCAELLRPLLGLDLREILFAGEAPSDAAPSLGVDLKAMLGRTSAASPEAERLNRTELAQPAVFVIDYALARLWMSWGIVPDAVIGHSLGEYAAACIAGVLTLEDALALVADRARLIGGLPGGSMLAVSLSESALRPFLSADTVVATVNAPELTVAAGPDAAIAALEAALTAAGHTARRLATTHAFHSPMMAPATGALAERAARAELRPPRIPMLSNVTGTWITDAEATDPAYWTRHLTGTVRFAEGISELLSEPGRVLVEVGPGQTLSTFVRQRADGEPAPAATIPSLRYAYDRRPDPQFLLDALGRLWLAGVEADWAAFRGSERRRRVALPTYPWERQRYWVELPQGDGQVPHGAENARSNDPADWIHTPTWTRTPAPPAPAHGHEHILLMSSGRGLADRVTSALDRVGYNVISVRPDTGYSAGKRLHTVRPEFREDYRQMADTLASIGMQPRAVVHALALSDPRMAIPSLLLFADAIASSGVPAELIILTEGAQQVTGDEEPAPLAAALLGVARGIEREHPHLSCRVVDVPAGPAAADLAPRVAAEIVSGGIGDVVALRGRHRWVRAFHPARTASPAARIRENGGYLLVGAGSARIASAIAATAGVRMAFILPDGQPGEAGEGVEVIRANLADADALSKAVTEAETRLGRVDGVLYAPDLSPIVGIAGVGEATTGWADQLAEVEAALDSFRTALGERRPEWVVLATSLAGELGVVGHVRVTAAHTLIDAFAARAGWTALAMDRAATETDEAGIDAEELTSALTHALALAGEAQVLVSTTDLETRWRERAAAAAPADVLYDRPELESEYHAPTNEVEEQLAELWQSLLGIRRIGIHDDFFGMGGHSLLATQIVARVRDMFQLELPLQSIFEAPTIARFAELIEAAIIAEIEGISDDEAAQIMGTA</sequence>
<keyword evidence="8" id="KW-0560">Oxidoreductase</keyword>
<dbReference type="SUPFAM" id="SSF47336">
    <property type="entry name" value="ACP-like"/>
    <property type="match status" value="1"/>
</dbReference>
<organism evidence="23 24">
    <name type="scientific">Longimicrobium terrae</name>
    <dbReference type="NCBI Taxonomy" id="1639882"/>
    <lineage>
        <taxon>Bacteria</taxon>
        <taxon>Pseudomonadati</taxon>
        <taxon>Gemmatimonadota</taxon>
        <taxon>Longimicrobiia</taxon>
        <taxon>Longimicrobiales</taxon>
        <taxon>Longimicrobiaceae</taxon>
        <taxon>Longimicrobium</taxon>
    </lineage>
</organism>
<dbReference type="Pfam" id="PF00550">
    <property type="entry name" value="PP-binding"/>
    <property type="match status" value="1"/>
</dbReference>
<dbReference type="InterPro" id="IPR036291">
    <property type="entry name" value="NAD(P)-bd_dom_sf"/>
</dbReference>
<dbReference type="CDD" id="cd00833">
    <property type="entry name" value="PKS"/>
    <property type="match status" value="1"/>
</dbReference>
<dbReference type="SUPFAM" id="SSF51735">
    <property type="entry name" value="NAD(P)-binding Rossmann-fold domains"/>
    <property type="match status" value="1"/>
</dbReference>
<keyword evidence="4" id="KW-0597">Phosphoprotein</keyword>
<dbReference type="Pfam" id="PF00698">
    <property type="entry name" value="Acyl_transf_1"/>
    <property type="match status" value="1"/>
</dbReference>
<dbReference type="InterPro" id="IPR050091">
    <property type="entry name" value="PKS_NRPS_Biosynth_Enz"/>
</dbReference>
<dbReference type="PROSITE" id="PS50075">
    <property type="entry name" value="CARRIER"/>
    <property type="match status" value="1"/>
</dbReference>
<keyword evidence="7" id="KW-0521">NADP</keyword>
<dbReference type="PROSITE" id="PS00012">
    <property type="entry name" value="PHOSPHOPANTETHEINE"/>
    <property type="match status" value="1"/>
</dbReference>
<feature type="domain" description="Ketosynthase family 3 (KS3)" evidence="22">
    <location>
        <begin position="26"/>
        <end position="454"/>
    </location>
</feature>
<evidence type="ECO:0000256" key="17">
    <source>
        <dbReference type="ARBA" id="ARBA00073623"/>
    </source>
</evidence>
<dbReference type="PROSITE" id="PS52004">
    <property type="entry name" value="KS3_2"/>
    <property type="match status" value="1"/>
</dbReference>
<evidence type="ECO:0000256" key="7">
    <source>
        <dbReference type="ARBA" id="ARBA00022857"/>
    </source>
</evidence>
<evidence type="ECO:0000256" key="11">
    <source>
        <dbReference type="ARBA" id="ARBA00050973"/>
    </source>
</evidence>
<evidence type="ECO:0000259" key="21">
    <source>
        <dbReference type="PROSITE" id="PS50075"/>
    </source>
</evidence>
<dbReference type="EMBL" id="JACHIA010000013">
    <property type="protein sequence ID" value="MBB6072199.1"/>
    <property type="molecule type" value="Genomic_DNA"/>
</dbReference>
<evidence type="ECO:0000313" key="23">
    <source>
        <dbReference type="EMBL" id="MBB6072199.1"/>
    </source>
</evidence>
<keyword evidence="3" id="KW-0596">Phosphopantetheine</keyword>
<evidence type="ECO:0000256" key="18">
    <source>
        <dbReference type="ARBA" id="ARBA00075053"/>
    </source>
</evidence>
<evidence type="ECO:0000256" key="10">
    <source>
        <dbReference type="ARBA" id="ARBA00023268"/>
    </source>
</evidence>
<reference evidence="23 24" key="1">
    <citation type="submission" date="2020-08" db="EMBL/GenBank/DDBJ databases">
        <title>Genomic Encyclopedia of Type Strains, Phase IV (KMG-IV): sequencing the most valuable type-strain genomes for metagenomic binning, comparative biology and taxonomic classification.</title>
        <authorList>
            <person name="Goeker M."/>
        </authorList>
    </citation>
    <scope>NUCLEOTIDE SEQUENCE [LARGE SCALE GENOMIC DNA]</scope>
    <source>
        <strain evidence="23 24">DSM 29007</strain>
    </source>
</reference>
<dbReference type="InterPro" id="IPR016035">
    <property type="entry name" value="Acyl_Trfase/lysoPLipase"/>
</dbReference>
<keyword evidence="10" id="KW-0511">Multifunctional enzyme</keyword>
<dbReference type="PANTHER" id="PTHR43775:SF51">
    <property type="entry name" value="INACTIVE PHENOLPHTHIOCEROL SYNTHESIS POLYKETIDE SYNTHASE TYPE I PKS1-RELATED"/>
    <property type="match status" value="1"/>
</dbReference>
<dbReference type="Gene3D" id="3.40.47.10">
    <property type="match status" value="1"/>
</dbReference>
<evidence type="ECO:0000313" key="24">
    <source>
        <dbReference type="Proteomes" id="UP000582837"/>
    </source>
</evidence>
<evidence type="ECO:0000256" key="5">
    <source>
        <dbReference type="ARBA" id="ARBA00022679"/>
    </source>
</evidence>
<dbReference type="EC" id="2.3.1.292" evidence="16"/>
<dbReference type="InterPro" id="IPR014031">
    <property type="entry name" value="Ketoacyl_synth_C"/>
</dbReference>
<dbReference type="Gene3D" id="3.40.50.720">
    <property type="entry name" value="NAD(P)-binding Rossmann-like Domain"/>
    <property type="match status" value="1"/>
</dbReference>
<comment type="catalytic activity">
    <reaction evidence="14">
        <text>icosanoyl-[(phenol)carboxyphthiodiolenone synthase] + 2 (S)-methylmalonyl-CoA + 3 malonyl-CoA + 5 NADPH + 10 H(+) = C32-carboxyphthiodiolenone-[(phenol)carboxyphthiodiolenone synthase] + 5 CO2 + 5 NADP(+) + 5 CoA + 2 H2O</text>
        <dbReference type="Rhea" id="RHEA:57748"/>
        <dbReference type="Rhea" id="RHEA-COMP:14985"/>
        <dbReference type="Rhea" id="RHEA-COMP:14986"/>
        <dbReference type="ChEBI" id="CHEBI:15377"/>
        <dbReference type="ChEBI" id="CHEBI:15378"/>
        <dbReference type="ChEBI" id="CHEBI:16526"/>
        <dbReference type="ChEBI" id="CHEBI:57287"/>
        <dbReference type="ChEBI" id="CHEBI:57327"/>
        <dbReference type="ChEBI" id="CHEBI:57384"/>
        <dbReference type="ChEBI" id="CHEBI:57783"/>
        <dbReference type="ChEBI" id="CHEBI:58349"/>
        <dbReference type="ChEBI" id="CHEBI:87848"/>
        <dbReference type="ChEBI" id="CHEBI:142236"/>
        <dbReference type="EC" id="2.3.1.292"/>
    </reaction>
</comment>
<dbReference type="InterPro" id="IPR018201">
    <property type="entry name" value="Ketoacyl_synth_AS"/>
</dbReference>
<dbReference type="SUPFAM" id="SSF52151">
    <property type="entry name" value="FabD/lysophospholipase-like"/>
    <property type="match status" value="1"/>
</dbReference>
<evidence type="ECO:0000256" key="4">
    <source>
        <dbReference type="ARBA" id="ARBA00022553"/>
    </source>
</evidence>
<dbReference type="FunFam" id="3.40.47.10:FF:000042">
    <property type="entry name" value="Polyketide synthase Pks13"/>
    <property type="match status" value="1"/>
</dbReference>
<evidence type="ECO:0000256" key="20">
    <source>
        <dbReference type="ARBA" id="ARBA00084020"/>
    </source>
</evidence>
<evidence type="ECO:0000256" key="2">
    <source>
        <dbReference type="ARBA" id="ARBA00001957"/>
    </source>
</evidence>
<dbReference type="SMART" id="SM00823">
    <property type="entry name" value="PKS_PP"/>
    <property type="match status" value="1"/>
</dbReference>
<dbReference type="Pfam" id="PF02801">
    <property type="entry name" value="Ketoacyl-synt_C"/>
    <property type="match status" value="1"/>
</dbReference>